<organism evidence="5 6">
    <name type="scientific">Polynucleobacter antarcticus</name>
    <dbReference type="NCBI Taxonomy" id="1743162"/>
    <lineage>
        <taxon>Bacteria</taxon>
        <taxon>Pseudomonadati</taxon>
        <taxon>Pseudomonadota</taxon>
        <taxon>Betaproteobacteria</taxon>
        <taxon>Burkholderiales</taxon>
        <taxon>Burkholderiaceae</taxon>
        <taxon>Polynucleobacter</taxon>
    </lineage>
</organism>
<dbReference type="NCBIfam" id="TIGR00172">
    <property type="entry name" value="maf"/>
    <property type="match status" value="1"/>
</dbReference>
<keyword evidence="6" id="KW-1185">Reference proteome</keyword>
<dbReference type="PANTHER" id="PTHR43213:SF5">
    <property type="entry name" value="BIFUNCTIONAL DTTP_UTP PYROPHOSPHATASE_METHYLTRANSFERASE PROTEIN-RELATED"/>
    <property type="match status" value="1"/>
</dbReference>
<comment type="catalytic activity">
    <reaction evidence="4">
        <text>dTTP + H2O = dTMP + diphosphate + H(+)</text>
        <dbReference type="Rhea" id="RHEA:28534"/>
        <dbReference type="ChEBI" id="CHEBI:15377"/>
        <dbReference type="ChEBI" id="CHEBI:15378"/>
        <dbReference type="ChEBI" id="CHEBI:33019"/>
        <dbReference type="ChEBI" id="CHEBI:37568"/>
        <dbReference type="ChEBI" id="CHEBI:63528"/>
        <dbReference type="EC" id="3.6.1.9"/>
    </reaction>
</comment>
<dbReference type="Proteomes" id="UP000500806">
    <property type="component" value="Chromosome"/>
</dbReference>
<comment type="similarity">
    <text evidence="4">Belongs to the Maf family. YhdE subfamily.</text>
</comment>
<dbReference type="EMBL" id="CP028941">
    <property type="protein sequence ID" value="QKM62116.1"/>
    <property type="molecule type" value="Genomic_DNA"/>
</dbReference>
<dbReference type="SUPFAM" id="SSF52972">
    <property type="entry name" value="ITPase-like"/>
    <property type="match status" value="1"/>
</dbReference>
<dbReference type="KEGG" id="pani:DCO16_02905"/>
<feature type="site" description="Important for substrate specificity" evidence="4">
    <location>
        <position position="82"/>
    </location>
</feature>
<evidence type="ECO:0000313" key="5">
    <source>
        <dbReference type="EMBL" id="QKM62116.1"/>
    </source>
</evidence>
<dbReference type="InterPro" id="IPR029001">
    <property type="entry name" value="ITPase-like_fam"/>
</dbReference>
<comment type="cofactor">
    <cofactor evidence="1 4">
        <name>a divalent metal cation</name>
        <dbReference type="ChEBI" id="CHEBI:60240"/>
    </cofactor>
</comment>
<proteinExistence type="inferred from homology"/>
<evidence type="ECO:0000313" key="6">
    <source>
        <dbReference type="Proteomes" id="UP000500806"/>
    </source>
</evidence>
<protein>
    <recommendedName>
        <fullName evidence="4">dTTP/UTP pyrophosphatase</fullName>
        <shortName evidence="4">dTTPase/UTPase</shortName>
        <ecNumber evidence="4">3.6.1.9</ecNumber>
    </recommendedName>
    <alternativeName>
        <fullName evidence="4">Nucleoside triphosphate pyrophosphatase</fullName>
    </alternativeName>
    <alternativeName>
        <fullName evidence="4">Nucleotide pyrophosphatase</fullName>
        <shortName evidence="4">Nucleotide PPase</shortName>
    </alternativeName>
</protein>
<dbReference type="CDD" id="cd00555">
    <property type="entry name" value="Maf"/>
    <property type="match status" value="1"/>
</dbReference>
<comment type="caution">
    <text evidence="4">Lacks conserved residue(s) required for the propagation of feature annotation.</text>
</comment>
<name>A0A6M9PW51_9BURK</name>
<dbReference type="GO" id="GO:0047429">
    <property type="term" value="F:nucleoside triphosphate diphosphatase activity"/>
    <property type="evidence" value="ECO:0007669"/>
    <property type="project" value="UniProtKB-EC"/>
</dbReference>
<dbReference type="Pfam" id="PF02545">
    <property type="entry name" value="Maf"/>
    <property type="match status" value="1"/>
</dbReference>
<dbReference type="PIRSF" id="PIRSF006305">
    <property type="entry name" value="Maf"/>
    <property type="match status" value="1"/>
</dbReference>
<dbReference type="Gene3D" id="3.90.950.10">
    <property type="match status" value="1"/>
</dbReference>
<dbReference type="InterPro" id="IPR003697">
    <property type="entry name" value="Maf-like"/>
</dbReference>
<comment type="catalytic activity">
    <reaction evidence="4">
        <text>UTP + H2O = UMP + diphosphate + H(+)</text>
        <dbReference type="Rhea" id="RHEA:29395"/>
        <dbReference type="ChEBI" id="CHEBI:15377"/>
        <dbReference type="ChEBI" id="CHEBI:15378"/>
        <dbReference type="ChEBI" id="CHEBI:33019"/>
        <dbReference type="ChEBI" id="CHEBI:46398"/>
        <dbReference type="ChEBI" id="CHEBI:57865"/>
        <dbReference type="EC" id="3.6.1.9"/>
    </reaction>
</comment>
<evidence type="ECO:0000256" key="3">
    <source>
        <dbReference type="ARBA" id="ARBA00023080"/>
    </source>
</evidence>
<dbReference type="GO" id="GO:0005737">
    <property type="term" value="C:cytoplasm"/>
    <property type="evidence" value="ECO:0007669"/>
    <property type="project" value="UniProtKB-SubCell"/>
</dbReference>
<dbReference type="PANTHER" id="PTHR43213">
    <property type="entry name" value="BIFUNCTIONAL DTTP/UTP PYROPHOSPHATASE/METHYLTRANSFERASE PROTEIN-RELATED"/>
    <property type="match status" value="1"/>
</dbReference>
<comment type="function">
    <text evidence="4">Nucleoside triphosphate pyrophosphatase that hydrolyzes dTTP and UTP. May have a dual role in cell division arrest and in preventing the incorporation of modified nucleotides into cellular nucleic acids.</text>
</comment>
<dbReference type="GO" id="GO:0009117">
    <property type="term" value="P:nucleotide metabolic process"/>
    <property type="evidence" value="ECO:0007669"/>
    <property type="project" value="UniProtKB-KW"/>
</dbReference>
<comment type="subcellular location">
    <subcellularLocation>
        <location evidence="4">Cytoplasm</location>
    </subcellularLocation>
</comment>
<keyword evidence="4" id="KW-0963">Cytoplasm</keyword>
<keyword evidence="2 4" id="KW-0378">Hydrolase</keyword>
<sequence length="210" mass="22965">MFSYVYLASQSPRRQELLKQIGVRFEMLTAQAGEDTESIEIPLFHEKARDYVERVVLAKSAVALERWHQSDKPWAPILCADTTVSLPGSPDGEILGKPSDAQDAARILSMLSDKTHEVLTAVALTIDPDSQPLYLVQVSEVQFARLSKEHIQAYIASGEPFGKAGAYGIQGLGGAFIPSIKGSYSGIMGLPLFEVQQLLDFAKVTKATRI</sequence>
<evidence type="ECO:0000256" key="4">
    <source>
        <dbReference type="HAMAP-Rule" id="MF_00528"/>
    </source>
</evidence>
<dbReference type="HAMAP" id="MF_00528">
    <property type="entry name" value="Maf"/>
    <property type="match status" value="1"/>
</dbReference>
<dbReference type="AlphaFoldDB" id="A0A6M9PW51"/>
<feature type="site" description="Important for substrate specificity" evidence="4">
    <location>
        <position position="170"/>
    </location>
</feature>
<dbReference type="EC" id="3.6.1.9" evidence="4"/>
<evidence type="ECO:0000256" key="1">
    <source>
        <dbReference type="ARBA" id="ARBA00001968"/>
    </source>
</evidence>
<evidence type="ECO:0000256" key="2">
    <source>
        <dbReference type="ARBA" id="ARBA00022801"/>
    </source>
</evidence>
<feature type="active site" description="Proton acceptor" evidence="4">
    <location>
        <position position="81"/>
    </location>
</feature>
<reference evidence="5 6" key="1">
    <citation type="submission" date="2018-04" db="EMBL/GenBank/DDBJ databases">
        <title>Polynucleobacter sp. LimPoW16 genome.</title>
        <authorList>
            <person name="Hahn M.W."/>
        </authorList>
    </citation>
    <scope>NUCLEOTIDE SEQUENCE [LARGE SCALE GENOMIC DNA]</scope>
    <source>
        <strain evidence="5 6">LimPoW16</strain>
    </source>
</reference>
<keyword evidence="3 4" id="KW-0546">Nucleotide metabolism</keyword>
<dbReference type="RefSeq" id="WP_173942268.1">
    <property type="nucleotide sequence ID" value="NZ_CBCSCD010000003.1"/>
</dbReference>
<accession>A0A6M9PW51</accession>
<feature type="site" description="Important for substrate specificity" evidence="4">
    <location>
        <position position="13"/>
    </location>
</feature>
<gene>
    <name evidence="5" type="ORF">DCO16_02905</name>
</gene>